<gene>
    <name evidence="2" type="ORF">FVB32_11755</name>
</gene>
<comment type="caution">
    <text evidence="2">The sequence shown here is derived from an EMBL/GenBank/DDBJ whole genome shotgun (WGS) entry which is preliminary data.</text>
</comment>
<dbReference type="RefSeq" id="WP_147743991.1">
    <property type="nucleotide sequence ID" value="NZ_VRUR01000002.1"/>
</dbReference>
<dbReference type="SUPFAM" id="SSF75011">
    <property type="entry name" value="3-carboxy-cis,cis-mucoante lactonizing enzyme"/>
    <property type="match status" value="1"/>
</dbReference>
<dbReference type="Gene3D" id="2.130.10.10">
    <property type="entry name" value="YVTN repeat-like/Quinoprotein amine dehydrogenase"/>
    <property type="match status" value="2"/>
</dbReference>
<dbReference type="PROSITE" id="PS51257">
    <property type="entry name" value="PROKAR_LIPOPROTEIN"/>
    <property type="match status" value="1"/>
</dbReference>
<feature type="chain" id="PRO_5023063365" evidence="1">
    <location>
        <begin position="20"/>
        <end position="472"/>
    </location>
</feature>
<reference evidence="2 3" key="1">
    <citation type="submission" date="2019-08" db="EMBL/GenBank/DDBJ databases">
        <title>Professor.</title>
        <authorList>
            <person name="Park J.S."/>
        </authorList>
    </citation>
    <scope>NUCLEOTIDE SEQUENCE [LARGE SCALE GENOMIC DNA]</scope>
    <source>
        <strain evidence="2 3">176CP5-101</strain>
    </source>
</reference>
<evidence type="ECO:0000313" key="3">
    <source>
        <dbReference type="Proteomes" id="UP000321456"/>
    </source>
</evidence>
<keyword evidence="3" id="KW-1185">Reference proteome</keyword>
<keyword evidence="1" id="KW-0732">Signal</keyword>
<name>A0A5C8V1L7_9FLAO</name>
<dbReference type="Proteomes" id="UP000321456">
    <property type="component" value="Unassembled WGS sequence"/>
</dbReference>
<accession>A0A5C8V1L7</accession>
<protein>
    <submittedName>
        <fullName evidence="2">Lactonase family protein</fullName>
    </submittedName>
</protein>
<dbReference type="AlphaFoldDB" id="A0A5C8V1L7"/>
<sequence>MKTSKLPLFIILATSLILASCDSDDVVDVPDVVETDPTADDTDDDQDTNSPFVGAVYAMTNGDGQIAGTNVQGPNTIIAYGRDENGALTPIGPFATNGNGGDYDGGEGLDPLISAYALTKTDDNENLLAVNAGSNTITSFNIQDDYSLEIAGTPQQTGAIGPNSIAFSAREIDGVKGIVYVSNITRPEFLSGGEPMHQGTVTGFWLLNDGSLDPISDSTRELEVRPSAIQFSPDGNWLVVTSINSGAAALGSGSEDEVTVYNVGDNGVLSTIPWGAATSTLRGNTEGRNLPSAIGFQIVGDNYVVVTEAREFQPDGMPPAFPALQDGSVSTWQIQSDGSLTPISLDVASGENNTGRTACWLDFTADGNTFFVSNAIEAGLASYSFNNGVVELINQTAAQGQGTGGADNGPDAFAVTEGWIDMWITDDGAYLYQLFGLDGTIGIYRVNGQSLEFVGEESGNLPDTNTQGIVAI</sequence>
<evidence type="ECO:0000256" key="1">
    <source>
        <dbReference type="SAM" id="SignalP"/>
    </source>
</evidence>
<feature type="signal peptide" evidence="1">
    <location>
        <begin position="1"/>
        <end position="19"/>
    </location>
</feature>
<dbReference type="EMBL" id="VRUR01000002">
    <property type="protein sequence ID" value="TXN35256.1"/>
    <property type="molecule type" value="Genomic_DNA"/>
</dbReference>
<dbReference type="InterPro" id="IPR015943">
    <property type="entry name" value="WD40/YVTN_repeat-like_dom_sf"/>
</dbReference>
<dbReference type="SUPFAM" id="SSF63829">
    <property type="entry name" value="Calcium-dependent phosphotriesterase"/>
    <property type="match status" value="1"/>
</dbReference>
<proteinExistence type="predicted"/>
<evidence type="ECO:0000313" key="2">
    <source>
        <dbReference type="EMBL" id="TXN35256.1"/>
    </source>
</evidence>
<organism evidence="2 3">
    <name type="scientific">Flagellimonas hymeniacidonis</name>
    <dbReference type="NCBI Taxonomy" id="2603628"/>
    <lineage>
        <taxon>Bacteria</taxon>
        <taxon>Pseudomonadati</taxon>
        <taxon>Bacteroidota</taxon>
        <taxon>Flavobacteriia</taxon>
        <taxon>Flavobacteriales</taxon>
        <taxon>Flavobacteriaceae</taxon>
        <taxon>Flagellimonas</taxon>
    </lineage>
</organism>